<dbReference type="Pfam" id="PF00400">
    <property type="entry name" value="WD40"/>
    <property type="match status" value="4"/>
</dbReference>
<reference evidence="13 14" key="1">
    <citation type="submission" date="2014-11" db="EMBL/GenBank/DDBJ databases">
        <title>Genetic blueprint of the zoonotic pathogen Toxocara canis.</title>
        <authorList>
            <person name="Zhu X.-Q."/>
            <person name="Korhonen P.K."/>
            <person name="Cai H."/>
            <person name="Young N.D."/>
            <person name="Nejsum P."/>
            <person name="von Samson-Himmelstjerna G."/>
            <person name="Boag P.R."/>
            <person name="Tan P."/>
            <person name="Li Q."/>
            <person name="Min J."/>
            <person name="Yang Y."/>
            <person name="Wang X."/>
            <person name="Fang X."/>
            <person name="Hall R.S."/>
            <person name="Hofmann A."/>
            <person name="Sternberg P.W."/>
            <person name="Jex A.R."/>
            <person name="Gasser R.B."/>
        </authorList>
    </citation>
    <scope>NUCLEOTIDE SEQUENCE [LARGE SCALE GENOMIC DNA]</scope>
    <source>
        <strain evidence="13">PN_DK_2014</strain>
    </source>
</reference>
<evidence type="ECO:0000256" key="8">
    <source>
        <dbReference type="ARBA" id="ARBA00023054"/>
    </source>
</evidence>
<protein>
    <submittedName>
        <fullName evidence="13">Striatin-3</fullName>
    </submittedName>
</protein>
<evidence type="ECO:0000256" key="2">
    <source>
        <dbReference type="ARBA" id="ARBA00009616"/>
    </source>
</evidence>
<proteinExistence type="inferred from homology"/>
<dbReference type="GO" id="GO:0005737">
    <property type="term" value="C:cytoplasm"/>
    <property type="evidence" value="ECO:0007669"/>
    <property type="project" value="UniProtKB-SubCell"/>
</dbReference>
<feature type="domain" description="Striatin N-terminal" evidence="12">
    <location>
        <begin position="61"/>
        <end position="193"/>
    </location>
</feature>
<dbReference type="OMA" id="SKCSQEV"/>
<feature type="compositionally biased region" description="Basic and acidic residues" evidence="11">
    <location>
        <begin position="320"/>
        <end position="333"/>
    </location>
</feature>
<dbReference type="PROSITE" id="PS00678">
    <property type="entry name" value="WD_REPEATS_1"/>
    <property type="match status" value="2"/>
</dbReference>
<dbReference type="EMBL" id="JPKZ01002215">
    <property type="protein sequence ID" value="KHN77880.1"/>
    <property type="molecule type" value="Genomic_DNA"/>
</dbReference>
<evidence type="ECO:0000256" key="7">
    <source>
        <dbReference type="ARBA" id="ARBA00022860"/>
    </source>
</evidence>
<dbReference type="OrthoDB" id="727118at2759"/>
<dbReference type="PANTHER" id="PTHR15653:SF0">
    <property type="entry name" value="CONNECTOR OF KINASE TO AP-1, ISOFORM E"/>
    <property type="match status" value="1"/>
</dbReference>
<dbReference type="PANTHER" id="PTHR15653">
    <property type="entry name" value="STRIATIN"/>
    <property type="match status" value="1"/>
</dbReference>
<feature type="region of interest" description="Disordered" evidence="11">
    <location>
        <begin position="210"/>
        <end position="231"/>
    </location>
</feature>
<dbReference type="PROSITE" id="PS50294">
    <property type="entry name" value="WD_REPEATS_REGION"/>
    <property type="match status" value="2"/>
</dbReference>
<feature type="region of interest" description="Disordered" evidence="11">
    <location>
        <begin position="295"/>
        <end position="348"/>
    </location>
</feature>
<keyword evidence="6" id="KW-0677">Repeat</keyword>
<evidence type="ECO:0000256" key="4">
    <source>
        <dbReference type="ARBA" id="ARBA00022553"/>
    </source>
</evidence>
<feature type="coiled-coil region" evidence="10">
    <location>
        <begin position="80"/>
        <end position="107"/>
    </location>
</feature>
<dbReference type="SUPFAM" id="SSF50978">
    <property type="entry name" value="WD40 repeat-like"/>
    <property type="match status" value="1"/>
</dbReference>
<keyword evidence="14" id="KW-1185">Reference proteome</keyword>
<evidence type="ECO:0000313" key="13">
    <source>
        <dbReference type="EMBL" id="KHN77880.1"/>
    </source>
</evidence>
<feature type="compositionally biased region" description="Low complexity" evidence="11">
    <location>
        <begin position="335"/>
        <end position="347"/>
    </location>
</feature>
<dbReference type="FunFam" id="1.20.5.300:FF:000001">
    <property type="entry name" value="striatin isoform X1"/>
    <property type="match status" value="1"/>
</dbReference>
<sequence>MVNISGSSFAQPGINTSVVGSKMNAVGGEVNNGPEYQGQDAQDNGLGDGKGDEQARRVPYTMHGVLHYVQHEWSRYEMERAQWEMERAELQARISFLQGERKGQENLKADLIRRIKMLEYSLKQERAKNYRLTHNGQEPDAEQNVEDAQNEADNQVPLDVDAYSGQCNTANSFREARALLRQYLQEIGYSEAILDVRSFRAKNLLGLVPPSDWPGTDGNSDSRQAAARALQETDRAVMEVAQFLNKKKGDAPNRGVTDDSDSDDEDKMRKGGKDGLDPETVDALGEFSFLKEDKSAASGSAKKRVETGDEWSVNQNAINRMKEKFRSEQERKRSNSQSESTSPSKSSLHQMFLMGHDDVKRDVPADEIQQLFGGKSKKEYMDINAALGIADETNVDIKDEFTAPDDDTTAIRWNLKFTLRSHFDSIRVMQFHPVEPVLITASEDGTAKLWNLGATNPKSESAKGDSKVLNEKLKGHGDAIWSVAYHSSDNRLVSASADGTIGSERVGDCSAETLLKTFGAPSSNLRPTSVDFVSTEPQQLLAAYTRSYASIIDMETGRTVLTFDFGDEDAGRITKILSHPTMPVTVTAGDDRKIRYFDNTTGKLIHGTVAHVEAISSLAIDPNGLYLLSGSHDGSLRLWNMEKRVCLQEIAAHRKKFDSAVMSVAFHPSRPLIGSAGADGLAKVFASQKYAQTSGSDS</sequence>
<dbReference type="InterPro" id="IPR051488">
    <property type="entry name" value="WD_repeat_striatin"/>
</dbReference>
<dbReference type="InterPro" id="IPR015943">
    <property type="entry name" value="WD40/YVTN_repeat-like_dom_sf"/>
</dbReference>
<organism evidence="13 14">
    <name type="scientific">Toxocara canis</name>
    <name type="common">Canine roundworm</name>
    <dbReference type="NCBI Taxonomy" id="6265"/>
    <lineage>
        <taxon>Eukaryota</taxon>
        <taxon>Metazoa</taxon>
        <taxon>Ecdysozoa</taxon>
        <taxon>Nematoda</taxon>
        <taxon>Chromadorea</taxon>
        <taxon>Rhabditida</taxon>
        <taxon>Spirurina</taxon>
        <taxon>Ascaridomorpha</taxon>
        <taxon>Ascaridoidea</taxon>
        <taxon>Toxocaridae</taxon>
        <taxon>Toxocara</taxon>
    </lineage>
</organism>
<dbReference type="GO" id="GO:0005516">
    <property type="term" value="F:calmodulin binding"/>
    <property type="evidence" value="ECO:0007669"/>
    <property type="project" value="UniProtKB-KW"/>
</dbReference>
<dbReference type="PROSITE" id="PS50082">
    <property type="entry name" value="WD_REPEATS_2"/>
    <property type="match status" value="3"/>
</dbReference>
<evidence type="ECO:0000256" key="11">
    <source>
        <dbReference type="SAM" id="MobiDB-lite"/>
    </source>
</evidence>
<evidence type="ECO:0000313" key="14">
    <source>
        <dbReference type="Proteomes" id="UP000031036"/>
    </source>
</evidence>
<feature type="region of interest" description="Disordered" evidence="11">
    <location>
        <begin position="243"/>
        <end position="280"/>
    </location>
</feature>
<feature type="compositionally biased region" description="Basic and acidic residues" evidence="11">
    <location>
        <begin position="266"/>
        <end position="276"/>
    </location>
</feature>
<comment type="caution">
    <text evidence="13">The sequence shown here is derived from an EMBL/GenBank/DDBJ whole genome shotgun (WGS) entry which is preliminary data.</text>
</comment>
<feature type="region of interest" description="Disordered" evidence="11">
    <location>
        <begin position="25"/>
        <end position="54"/>
    </location>
</feature>
<dbReference type="Gene3D" id="1.20.5.300">
    <property type="match status" value="1"/>
</dbReference>
<evidence type="ECO:0000256" key="9">
    <source>
        <dbReference type="PROSITE-ProRule" id="PRU00221"/>
    </source>
</evidence>
<keyword evidence="8 10" id="KW-0175">Coiled coil</keyword>
<dbReference type="Pfam" id="PF08232">
    <property type="entry name" value="Striatin"/>
    <property type="match status" value="1"/>
</dbReference>
<dbReference type="CDD" id="cd00200">
    <property type="entry name" value="WD40"/>
    <property type="match status" value="1"/>
</dbReference>
<feature type="repeat" description="WD" evidence="9">
    <location>
        <begin position="473"/>
        <end position="501"/>
    </location>
</feature>
<dbReference type="Proteomes" id="UP000031036">
    <property type="component" value="Unassembled WGS sequence"/>
</dbReference>
<evidence type="ECO:0000256" key="10">
    <source>
        <dbReference type="SAM" id="Coils"/>
    </source>
</evidence>
<accession>A0A0B2VA49</accession>
<keyword evidence="7" id="KW-0112">Calmodulin-binding</keyword>
<keyword evidence="5 9" id="KW-0853">WD repeat</keyword>
<evidence type="ECO:0000256" key="5">
    <source>
        <dbReference type="ARBA" id="ARBA00022574"/>
    </source>
</evidence>
<dbReference type="InterPro" id="IPR036322">
    <property type="entry name" value="WD40_repeat_dom_sf"/>
</dbReference>
<evidence type="ECO:0000259" key="12">
    <source>
        <dbReference type="Pfam" id="PF08232"/>
    </source>
</evidence>
<evidence type="ECO:0000256" key="1">
    <source>
        <dbReference type="ARBA" id="ARBA00004496"/>
    </source>
</evidence>
<dbReference type="InterPro" id="IPR013258">
    <property type="entry name" value="Striatin_N"/>
</dbReference>
<dbReference type="SMART" id="SM00320">
    <property type="entry name" value="WD40"/>
    <property type="match status" value="6"/>
</dbReference>
<evidence type="ECO:0000256" key="6">
    <source>
        <dbReference type="ARBA" id="ARBA00022737"/>
    </source>
</evidence>
<gene>
    <name evidence="13" type="primary">Strn3</name>
    <name evidence="13" type="ORF">Tcan_07301</name>
</gene>
<dbReference type="AlphaFoldDB" id="A0A0B2VA49"/>
<dbReference type="InterPro" id="IPR019775">
    <property type="entry name" value="WD40_repeat_CS"/>
</dbReference>
<dbReference type="InterPro" id="IPR001680">
    <property type="entry name" value="WD40_rpt"/>
</dbReference>
<dbReference type="FunFam" id="2.130.10.10:FF:000079">
    <property type="entry name" value="striatin isoform X1"/>
    <property type="match status" value="1"/>
</dbReference>
<keyword evidence="3" id="KW-0963">Cytoplasm</keyword>
<feature type="repeat" description="WD" evidence="9">
    <location>
        <begin position="608"/>
        <end position="649"/>
    </location>
</feature>
<keyword evidence="4" id="KW-0597">Phosphoprotein</keyword>
<evidence type="ECO:0000256" key="3">
    <source>
        <dbReference type="ARBA" id="ARBA00022490"/>
    </source>
</evidence>
<comment type="similarity">
    <text evidence="2">Belongs to the WD repeat striatin family.</text>
</comment>
<dbReference type="Gene3D" id="2.130.10.10">
    <property type="entry name" value="YVTN repeat-like/Quinoprotein amine dehydrogenase"/>
    <property type="match status" value="2"/>
</dbReference>
<name>A0A0B2VA49_TOXCA</name>
<feature type="repeat" description="WD" evidence="9">
    <location>
        <begin position="419"/>
        <end position="452"/>
    </location>
</feature>
<dbReference type="STRING" id="6265.A0A0B2VA49"/>
<comment type="subcellular location">
    <subcellularLocation>
        <location evidence="1">Cytoplasm</location>
    </subcellularLocation>
</comment>